<dbReference type="EMBL" id="BK014953">
    <property type="protein sequence ID" value="DAD84157.1"/>
    <property type="molecule type" value="Genomic_DNA"/>
</dbReference>
<feature type="domain" description="Phage terminase large subunit C-terminal" evidence="1">
    <location>
        <begin position="282"/>
        <end position="416"/>
    </location>
</feature>
<dbReference type="Pfam" id="PF03237">
    <property type="entry name" value="Terminase_6N"/>
    <property type="match status" value="1"/>
</dbReference>
<dbReference type="InterPro" id="IPR027417">
    <property type="entry name" value="P-loop_NTPase"/>
</dbReference>
<dbReference type="InterPro" id="IPR052380">
    <property type="entry name" value="Viral_DNA_packaging_terminase"/>
</dbReference>
<proteinExistence type="predicted"/>
<protein>
    <submittedName>
        <fullName evidence="2">Large terminase</fullName>
    </submittedName>
</protein>
<dbReference type="Gene3D" id="3.40.50.300">
    <property type="entry name" value="P-loop containing nucleotide triphosphate hydrolases"/>
    <property type="match status" value="1"/>
</dbReference>
<dbReference type="PANTHER" id="PTHR39184">
    <property type="match status" value="1"/>
</dbReference>
<sequence>MSIKYVAFSKKQLQLLTWWTEESPYHDANGVIAEGAIRAGKTVIMGLSFVLWSMQKTNEVNYAICGKTVASTRRNIIEPLIEMLRKRKYKVIDRKTDGKLVIIKDGKVNNYYIFGGKDEGSAALIQGITLGGVLFDEVALMPRSFVEQAIARCSVDGSKYWFNCNPESPQHWFYLEHIKKANERRYLRIHFCLEDNPSLSQERIDNYKSLYTGIFYKRFILGEWSFANGIIYDMVTDDNFYNNSDKEKEVPIKILENDIKPFYGVDFGTANPQVYLEVYKYIDYSKKKLCFYVENEYYWDSRKMLKQKTTEEYVSDFNGWCKEFVCLFVDPSATPLKAAHRKYGHNVVNAKNDVAEGIIGLSTLFANNMIKINKDNCPNLCMELGSYRWNEKKLDNGKEEVLKENDHCCDALRYAIMTSTPLSIINAFVGGIS</sequence>
<organism evidence="2">
    <name type="scientific">Siphoviridae sp. ctsIQ24</name>
    <dbReference type="NCBI Taxonomy" id="2826484"/>
    <lineage>
        <taxon>Viruses</taxon>
        <taxon>Duplodnaviria</taxon>
        <taxon>Heunggongvirae</taxon>
        <taxon>Uroviricota</taxon>
        <taxon>Caudoviricetes</taxon>
    </lineage>
</organism>
<dbReference type="PANTHER" id="PTHR39184:SF1">
    <property type="entry name" value="PBSX PHAGE TERMINASE LARGE SUBUNIT"/>
    <property type="match status" value="1"/>
</dbReference>
<dbReference type="Pfam" id="PF17288">
    <property type="entry name" value="Terminase_3C"/>
    <property type="match status" value="1"/>
</dbReference>
<evidence type="ECO:0000313" key="2">
    <source>
        <dbReference type="EMBL" id="DAD84157.1"/>
    </source>
</evidence>
<dbReference type="InterPro" id="IPR006437">
    <property type="entry name" value="Phage_terminase_lsu"/>
</dbReference>
<accession>A0A8S5MP60</accession>
<name>A0A8S5MP60_9CAUD</name>
<dbReference type="Gene3D" id="3.30.420.280">
    <property type="match status" value="1"/>
</dbReference>
<evidence type="ECO:0000259" key="1">
    <source>
        <dbReference type="Pfam" id="PF17288"/>
    </source>
</evidence>
<dbReference type="InterPro" id="IPR035413">
    <property type="entry name" value="Terminase_L_C"/>
</dbReference>
<dbReference type="NCBIfam" id="TIGR01547">
    <property type="entry name" value="phage_term_2"/>
    <property type="match status" value="1"/>
</dbReference>
<reference evidence="2" key="1">
    <citation type="journal article" date="2021" name="Proc. Natl. Acad. Sci. U.S.A.">
        <title>A Catalog of Tens of Thousands of Viruses from Human Metagenomes Reveals Hidden Associations with Chronic Diseases.</title>
        <authorList>
            <person name="Tisza M.J."/>
            <person name="Buck C.B."/>
        </authorList>
    </citation>
    <scope>NUCLEOTIDE SEQUENCE</scope>
    <source>
        <strain evidence="2">CtsIQ24</strain>
    </source>
</reference>